<dbReference type="AlphaFoldDB" id="A0A7W4W8Q4"/>
<proteinExistence type="predicted"/>
<dbReference type="Proteomes" id="UP000537130">
    <property type="component" value="Unassembled WGS sequence"/>
</dbReference>
<keyword evidence="2" id="KW-1185">Reference proteome</keyword>
<sequence length="104" mass="12219">MLTQVKELIDKGYSLTEIAQALDRYLDKEFNFEKAGESNDYDSSGNYCPPLEVLLPALSICSDIEQIKLALIEFNLYWKESRQGRVIYPHRLFIEFLEKRDFSF</sequence>
<reference evidence="1 2" key="1">
    <citation type="submission" date="2020-08" db="EMBL/GenBank/DDBJ databases">
        <title>Genomic Encyclopedia of Type Strains, Phase III (KMG-III): the genomes of soil and plant-associated and newly described type strains.</title>
        <authorList>
            <person name="Whitman W."/>
        </authorList>
    </citation>
    <scope>NUCLEOTIDE SEQUENCE [LARGE SCALE GENOMIC DNA]</scope>
    <source>
        <strain evidence="1 2">CECT 8654</strain>
    </source>
</reference>
<accession>A0A7W4W8Q4</accession>
<dbReference type="RefSeq" id="WP_183411672.1">
    <property type="nucleotide sequence ID" value="NZ_JACHWY010000004.1"/>
</dbReference>
<organism evidence="1 2">
    <name type="scientific">Litorivivens lipolytica</name>
    <dbReference type="NCBI Taxonomy" id="1524264"/>
    <lineage>
        <taxon>Bacteria</taxon>
        <taxon>Pseudomonadati</taxon>
        <taxon>Pseudomonadota</taxon>
        <taxon>Gammaproteobacteria</taxon>
        <taxon>Litorivivens</taxon>
    </lineage>
</organism>
<evidence type="ECO:0000313" key="1">
    <source>
        <dbReference type="EMBL" id="MBB3048882.1"/>
    </source>
</evidence>
<dbReference type="EMBL" id="JACHWY010000004">
    <property type="protein sequence ID" value="MBB3048882.1"/>
    <property type="molecule type" value="Genomic_DNA"/>
</dbReference>
<name>A0A7W4W8Q4_9GAMM</name>
<comment type="caution">
    <text evidence="1">The sequence shown here is derived from an EMBL/GenBank/DDBJ whole genome shotgun (WGS) entry which is preliminary data.</text>
</comment>
<gene>
    <name evidence="1" type="ORF">FHR99_003156</name>
</gene>
<protein>
    <submittedName>
        <fullName evidence="1">Uncharacterized protein</fullName>
    </submittedName>
</protein>
<evidence type="ECO:0000313" key="2">
    <source>
        <dbReference type="Proteomes" id="UP000537130"/>
    </source>
</evidence>